<dbReference type="EMBL" id="AMGV01000003">
    <property type="protein sequence ID" value="KEF60095.1"/>
    <property type="molecule type" value="Genomic_DNA"/>
</dbReference>
<feature type="compositionally biased region" description="Acidic residues" evidence="1">
    <location>
        <begin position="309"/>
        <end position="332"/>
    </location>
</feature>
<feature type="compositionally biased region" description="Acidic residues" evidence="1">
    <location>
        <begin position="483"/>
        <end position="493"/>
    </location>
</feature>
<dbReference type="OrthoDB" id="5385189at2759"/>
<evidence type="ECO:0000313" key="3">
    <source>
        <dbReference type="Proteomes" id="UP000027920"/>
    </source>
</evidence>
<dbReference type="HOGENOM" id="CLU_036625_0_0_1"/>
<dbReference type="GeneID" id="25279872"/>
<proteinExistence type="predicted"/>
<dbReference type="VEuPathDB" id="FungiDB:A1O9_04945"/>
<accession>A0A072PWW5</accession>
<dbReference type="STRING" id="1182545.A0A072PWW5"/>
<comment type="caution">
    <text evidence="2">The sequence shown here is derived from an EMBL/GenBank/DDBJ whole genome shotgun (WGS) entry which is preliminary data.</text>
</comment>
<gene>
    <name evidence="2" type="ORF">A1O9_04945</name>
</gene>
<dbReference type="RefSeq" id="XP_013262685.1">
    <property type="nucleotide sequence ID" value="XM_013407231.1"/>
</dbReference>
<dbReference type="AlphaFoldDB" id="A0A072PWW5"/>
<organism evidence="2 3">
    <name type="scientific">Exophiala aquamarina CBS 119918</name>
    <dbReference type="NCBI Taxonomy" id="1182545"/>
    <lineage>
        <taxon>Eukaryota</taxon>
        <taxon>Fungi</taxon>
        <taxon>Dikarya</taxon>
        <taxon>Ascomycota</taxon>
        <taxon>Pezizomycotina</taxon>
        <taxon>Eurotiomycetes</taxon>
        <taxon>Chaetothyriomycetidae</taxon>
        <taxon>Chaetothyriales</taxon>
        <taxon>Herpotrichiellaceae</taxon>
        <taxon>Exophiala</taxon>
    </lineage>
</organism>
<dbReference type="Proteomes" id="UP000027920">
    <property type="component" value="Unassembled WGS sequence"/>
</dbReference>
<evidence type="ECO:0000313" key="2">
    <source>
        <dbReference type="EMBL" id="KEF60095.1"/>
    </source>
</evidence>
<feature type="region of interest" description="Disordered" evidence="1">
    <location>
        <begin position="308"/>
        <end position="346"/>
    </location>
</feature>
<evidence type="ECO:0000256" key="1">
    <source>
        <dbReference type="SAM" id="MobiDB-lite"/>
    </source>
</evidence>
<name>A0A072PWW5_9EURO</name>
<feature type="region of interest" description="Disordered" evidence="1">
    <location>
        <begin position="439"/>
        <end position="504"/>
    </location>
</feature>
<reference evidence="2 3" key="1">
    <citation type="submission" date="2013-03" db="EMBL/GenBank/DDBJ databases">
        <title>The Genome Sequence of Exophiala aquamarina CBS 119918.</title>
        <authorList>
            <consortium name="The Broad Institute Genomics Platform"/>
            <person name="Cuomo C."/>
            <person name="de Hoog S."/>
            <person name="Gorbushina A."/>
            <person name="Walker B."/>
            <person name="Young S.K."/>
            <person name="Zeng Q."/>
            <person name="Gargeya S."/>
            <person name="Fitzgerald M."/>
            <person name="Haas B."/>
            <person name="Abouelleil A."/>
            <person name="Allen A.W."/>
            <person name="Alvarado L."/>
            <person name="Arachchi H.M."/>
            <person name="Berlin A.M."/>
            <person name="Chapman S.B."/>
            <person name="Gainer-Dewar J."/>
            <person name="Goldberg J."/>
            <person name="Griggs A."/>
            <person name="Gujja S."/>
            <person name="Hansen M."/>
            <person name="Howarth C."/>
            <person name="Imamovic A."/>
            <person name="Ireland A."/>
            <person name="Larimer J."/>
            <person name="McCowan C."/>
            <person name="Murphy C."/>
            <person name="Pearson M."/>
            <person name="Poon T.W."/>
            <person name="Priest M."/>
            <person name="Roberts A."/>
            <person name="Saif S."/>
            <person name="Shea T."/>
            <person name="Sisk P."/>
            <person name="Sykes S."/>
            <person name="Wortman J."/>
            <person name="Nusbaum C."/>
            <person name="Birren B."/>
        </authorList>
    </citation>
    <scope>NUCLEOTIDE SEQUENCE [LARGE SCALE GENOMIC DNA]</scope>
    <source>
        <strain evidence="2 3">CBS 119918</strain>
    </source>
</reference>
<sequence length="504" mass="56754">MSLFDSNRLLWALFLVSLGSAYFTVPTLLQRVKDEARAPEPDPPPPPKRLQKDSENSLKIETLRTLADGHSYELRTSAIKIVASRTIRSSTKNLLFRDLASSDYVRRDNAINAMWMLLYHPALNDTKVTDELTEYRPVASVVEALIHGLAAHDRSSTCQSEEAGKMPPSPLKPRHRQAHEASLLIILNHMLKHHVLQRLGRYKTSSAMDHALRAGLVSRWLAKYPFPCSLPENAKYGFRRSDVARLCERSSWGMDDPLMADIVKEVMKYLPGRRQMLDAGLRGVNSYVENVGSTDGWAPRWHASYDHDYVDDDDDDDDDHDHDDHDEEEDDHDHDHDDHDVVMTGGEDTAGVPLERAQTGWEERLLPVLNSVRPRSVERSQEEEHLRRRHREAIVVADPGAPLRRENILQRENSQFGLRPMNGVSEVEGVLNNLLNLSGAHGGEVEEDGGENSDLPGPNEARIPTMGYPANLQQPIAAPQASSDEEQEAEDHEESTPTDPSTWN</sequence>
<keyword evidence="3" id="KW-1185">Reference proteome</keyword>
<feature type="region of interest" description="Disordered" evidence="1">
    <location>
        <begin position="35"/>
        <end position="55"/>
    </location>
</feature>
<protein>
    <submittedName>
        <fullName evidence="2">Uncharacterized protein</fullName>
    </submittedName>
</protein>